<reference evidence="6" key="1">
    <citation type="submission" date="2009-09" db="EMBL/GenBank/DDBJ databases">
        <title>The complete genome of Kribbella flavida DSM 17836.</title>
        <authorList>
            <consortium name="US DOE Joint Genome Institute (JGI-PGF)"/>
            <person name="Lucas S."/>
            <person name="Copeland A."/>
            <person name="Lapidus A."/>
            <person name="Glavina del Rio T."/>
            <person name="Dalin E."/>
            <person name="Tice H."/>
            <person name="Bruce D."/>
            <person name="Goodwin L."/>
            <person name="Pitluck S."/>
            <person name="Kyrpides N."/>
            <person name="Mavromatis K."/>
            <person name="Ivanova N."/>
            <person name="Saunders E."/>
            <person name="Brettin T."/>
            <person name="Detter J.C."/>
            <person name="Han C."/>
            <person name="Larimer F."/>
            <person name="Land M."/>
            <person name="Hauser L."/>
            <person name="Markowitz V."/>
            <person name="Cheng J.-F."/>
            <person name="Hugenholtz P."/>
            <person name="Woyke T."/>
            <person name="Wu D."/>
            <person name="Pukall R."/>
            <person name="Klenk H.-P."/>
            <person name="Eisen J.A."/>
        </authorList>
    </citation>
    <scope>NUCLEOTIDE SEQUENCE [LARGE SCALE GENOMIC DNA]</scope>
    <source>
        <strain evidence="6">DSM 17836 / JCM 10339 / NBRC 14399</strain>
    </source>
</reference>
<keyword evidence="2" id="KW-0812">Transmembrane</keyword>
<evidence type="ECO:0000259" key="4">
    <source>
        <dbReference type="Pfam" id="PF14257"/>
    </source>
</evidence>
<dbReference type="KEGG" id="kfl:Kfla_5364"/>
<feature type="domain" description="DUF4349" evidence="4">
    <location>
        <begin position="77"/>
        <end position="287"/>
    </location>
</feature>
<feature type="compositionally biased region" description="Low complexity" evidence="1">
    <location>
        <begin position="38"/>
        <end position="54"/>
    </location>
</feature>
<dbReference type="eggNOG" id="COG3206">
    <property type="taxonomic scope" value="Bacteria"/>
</dbReference>
<keyword evidence="6" id="KW-1185">Reference proteome</keyword>
<evidence type="ECO:0000313" key="6">
    <source>
        <dbReference type="Proteomes" id="UP000007967"/>
    </source>
</evidence>
<evidence type="ECO:0000313" key="5">
    <source>
        <dbReference type="EMBL" id="ADB34377.1"/>
    </source>
</evidence>
<dbReference type="Pfam" id="PF14257">
    <property type="entry name" value="DUF4349"/>
    <property type="match status" value="1"/>
</dbReference>
<dbReference type="InterPro" id="IPR025645">
    <property type="entry name" value="DUF4349"/>
</dbReference>
<feature type="transmembrane region" description="Helical" evidence="2">
    <location>
        <begin position="262"/>
        <end position="287"/>
    </location>
</feature>
<dbReference type="PROSITE" id="PS51257">
    <property type="entry name" value="PROKAR_LIPOPROTEIN"/>
    <property type="match status" value="1"/>
</dbReference>
<evidence type="ECO:0000256" key="1">
    <source>
        <dbReference type="SAM" id="MobiDB-lite"/>
    </source>
</evidence>
<keyword evidence="3" id="KW-0732">Signal</keyword>
<keyword evidence="2" id="KW-0472">Membrane</keyword>
<dbReference type="Proteomes" id="UP000007967">
    <property type="component" value="Chromosome"/>
</dbReference>
<protein>
    <recommendedName>
        <fullName evidence="4">DUF4349 domain-containing protein</fullName>
    </recommendedName>
</protein>
<evidence type="ECO:0000256" key="2">
    <source>
        <dbReference type="SAM" id="Phobius"/>
    </source>
</evidence>
<evidence type="ECO:0000256" key="3">
    <source>
        <dbReference type="SAM" id="SignalP"/>
    </source>
</evidence>
<dbReference type="STRING" id="479435.Kfla_5364"/>
<feature type="signal peptide" evidence="3">
    <location>
        <begin position="1"/>
        <end position="24"/>
    </location>
</feature>
<accession>D2PLC2</accession>
<name>D2PLC2_KRIFD</name>
<feature type="region of interest" description="Disordered" evidence="1">
    <location>
        <begin position="31"/>
        <end position="72"/>
    </location>
</feature>
<dbReference type="HOGENOM" id="CLU_046535_0_1_11"/>
<gene>
    <name evidence="5" type="ordered locus">Kfla_5364</name>
</gene>
<dbReference type="AlphaFoldDB" id="D2PLC2"/>
<reference evidence="5 6" key="2">
    <citation type="journal article" date="2010" name="Stand. Genomic Sci.">
        <title>Complete genome sequence of Kribbella flavida type strain (IFO 14399).</title>
        <authorList>
            <person name="Pukall R."/>
            <person name="Lapidus A."/>
            <person name="Glavina Del Rio T."/>
            <person name="Copeland A."/>
            <person name="Tice H."/>
            <person name="Cheng J.-F."/>
            <person name="Lucas S."/>
            <person name="Chen F."/>
            <person name="Nolan M."/>
            <person name="LaButti K."/>
            <person name="Pati A."/>
            <person name="Ivanova N."/>
            <person name="Mavrommatis K."/>
            <person name="Mikhailova N."/>
            <person name="Pitluck S."/>
            <person name="Bruce D."/>
            <person name="Goodwin L."/>
            <person name="Land M."/>
            <person name="Hauser L."/>
            <person name="Chang Y.-J."/>
            <person name="Jeffries C.D."/>
            <person name="Chen A."/>
            <person name="Palaniappan K."/>
            <person name="Chain P."/>
            <person name="Rohde M."/>
            <person name="Goeker M."/>
            <person name="Bristow J."/>
            <person name="Eisen J.A."/>
            <person name="Markowitz V."/>
            <person name="Hugenholtz P."/>
            <person name="Kyrpides N.C."/>
            <person name="Klenk H.-P."/>
            <person name="Brettin T."/>
        </authorList>
    </citation>
    <scope>NUCLEOTIDE SEQUENCE [LARGE SCALE GENOMIC DNA]</scope>
    <source>
        <strain evidence="6">DSM 17836 / JCM 10339 / NBRC 14399</strain>
    </source>
</reference>
<sequence length="318" mass="32888">MAMVRTRGRAAVAGMFLVAAMVLSGCGAGGDKATSSEGAAAPQADNAQPQDAGAGKSGAGTDSKSGAGGAAQPTVTRAIIKTGRLTIETADVNKQRQAAITIVAGLRGQVSSEDTGSENDGRITRANLVLKVPTPAYETAIERLSALGTRTSIHQESSDVTEQVVDVDSRIASQRASLERMRTLLAKASSIAEIVSVETELTRREADLESLLAKQKALSLQTELATLTLVITEPGKAPVVEKEDKGFLAGLKGGWNAFTATFFALSTAVGALLPFLIVAALIGIPLWRYRHRLRRTPVAAPAVAGASGPTPPTGSHQP</sequence>
<keyword evidence="2" id="KW-1133">Transmembrane helix</keyword>
<dbReference type="EMBL" id="CP001736">
    <property type="protein sequence ID" value="ADB34377.1"/>
    <property type="molecule type" value="Genomic_DNA"/>
</dbReference>
<organism evidence="5 6">
    <name type="scientific">Kribbella flavida (strain DSM 17836 / JCM 10339 / NBRC 14399)</name>
    <dbReference type="NCBI Taxonomy" id="479435"/>
    <lineage>
        <taxon>Bacteria</taxon>
        <taxon>Bacillati</taxon>
        <taxon>Actinomycetota</taxon>
        <taxon>Actinomycetes</taxon>
        <taxon>Propionibacteriales</taxon>
        <taxon>Kribbellaceae</taxon>
        <taxon>Kribbella</taxon>
    </lineage>
</organism>
<proteinExistence type="predicted"/>
<feature type="chain" id="PRO_5038500302" description="DUF4349 domain-containing protein" evidence="3">
    <location>
        <begin position="25"/>
        <end position="318"/>
    </location>
</feature>